<comment type="caution">
    <text evidence="1">The sequence shown here is derived from an EMBL/GenBank/DDBJ whole genome shotgun (WGS) entry which is preliminary data.</text>
</comment>
<organism evidence="1">
    <name type="scientific">bioreactor metagenome</name>
    <dbReference type="NCBI Taxonomy" id="1076179"/>
    <lineage>
        <taxon>unclassified sequences</taxon>
        <taxon>metagenomes</taxon>
        <taxon>ecological metagenomes</taxon>
    </lineage>
</organism>
<reference evidence="1" key="1">
    <citation type="submission" date="2019-08" db="EMBL/GenBank/DDBJ databases">
        <authorList>
            <person name="Kucharzyk K."/>
            <person name="Murdoch R.W."/>
            <person name="Higgins S."/>
            <person name="Loffler F."/>
        </authorList>
    </citation>
    <scope>NUCLEOTIDE SEQUENCE</scope>
</reference>
<accession>A0A645FLZ0</accession>
<name>A0A645FLZ0_9ZZZZ</name>
<gene>
    <name evidence="1" type="ORF">SDC9_160745</name>
</gene>
<protein>
    <submittedName>
        <fullName evidence="1">Uncharacterized protein</fullName>
    </submittedName>
</protein>
<sequence length="237" mass="24843">MAEVVAEADDVRRFFEPSFDGGCRRHRFSPSCKHAGQFGMGTSQPGALAFLAHVETFSVNEFDLGDADETEEIAHEIGLRIEGGAGIAAAAGSEDIGFLAGEQALRPVRGIAEGHAGAGDVIDPGFQRRGDAQVVHGQADDQYVGGLQFADQRVGIGNLGSLCGAALFRLAQESLETGAVEVRYGVDGQVADADHRARMAELPCRDKGIGQLAGLALVGKEAGLELQQFGHDVRSLA</sequence>
<evidence type="ECO:0000313" key="1">
    <source>
        <dbReference type="EMBL" id="MPN13424.1"/>
    </source>
</evidence>
<dbReference type="EMBL" id="VSSQ01059921">
    <property type="protein sequence ID" value="MPN13424.1"/>
    <property type="molecule type" value="Genomic_DNA"/>
</dbReference>
<dbReference type="AlphaFoldDB" id="A0A645FLZ0"/>
<proteinExistence type="predicted"/>